<gene>
    <name evidence="2" type="ORF">Kpho01_01720</name>
</gene>
<organism evidence="2 3">
    <name type="scientific">Kitasatospora phosalacinea</name>
    <dbReference type="NCBI Taxonomy" id="2065"/>
    <lineage>
        <taxon>Bacteria</taxon>
        <taxon>Bacillati</taxon>
        <taxon>Actinomycetota</taxon>
        <taxon>Actinomycetes</taxon>
        <taxon>Kitasatosporales</taxon>
        <taxon>Streptomycetaceae</taxon>
        <taxon>Kitasatospora</taxon>
    </lineage>
</organism>
<dbReference type="Pfam" id="PF13646">
    <property type="entry name" value="HEAT_2"/>
    <property type="match status" value="1"/>
</dbReference>
<feature type="compositionally biased region" description="Low complexity" evidence="1">
    <location>
        <begin position="84"/>
        <end position="97"/>
    </location>
</feature>
<feature type="region of interest" description="Disordered" evidence="1">
    <location>
        <begin position="84"/>
        <end position="131"/>
    </location>
</feature>
<dbReference type="Gene3D" id="1.25.10.10">
    <property type="entry name" value="Leucine-rich Repeat Variant"/>
    <property type="match status" value="1"/>
</dbReference>
<dbReference type="Proteomes" id="UP001165143">
    <property type="component" value="Unassembled WGS sequence"/>
</dbReference>
<dbReference type="SUPFAM" id="SSF48371">
    <property type="entry name" value="ARM repeat"/>
    <property type="match status" value="1"/>
</dbReference>
<evidence type="ECO:0000313" key="3">
    <source>
        <dbReference type="Proteomes" id="UP001165143"/>
    </source>
</evidence>
<reference evidence="2" key="1">
    <citation type="submission" date="2023-02" db="EMBL/GenBank/DDBJ databases">
        <title>Kitasatospora phosalacinea NBRC 14362.</title>
        <authorList>
            <person name="Ichikawa N."/>
            <person name="Sato H."/>
            <person name="Tonouchi N."/>
        </authorList>
    </citation>
    <scope>NUCLEOTIDE SEQUENCE</scope>
    <source>
        <strain evidence="2">NBRC 14362</strain>
    </source>
</reference>
<dbReference type="InterPro" id="IPR016024">
    <property type="entry name" value="ARM-type_fold"/>
</dbReference>
<dbReference type="EMBL" id="BSRX01000001">
    <property type="protein sequence ID" value="GLW52161.1"/>
    <property type="molecule type" value="Genomic_DNA"/>
</dbReference>
<accession>A0A9W6PBN6</accession>
<dbReference type="AlphaFoldDB" id="A0A9W6PBN6"/>
<dbReference type="RefSeq" id="WP_234337329.1">
    <property type="nucleotide sequence ID" value="NZ_BSRX01000001.1"/>
</dbReference>
<evidence type="ECO:0008006" key="4">
    <source>
        <dbReference type="Google" id="ProtNLM"/>
    </source>
</evidence>
<protein>
    <recommendedName>
        <fullName evidence="4">HEAT repeat domain-containing protein</fullName>
    </recommendedName>
</protein>
<proteinExistence type="predicted"/>
<sequence length="131" mass="13682">MKPPNHAAPERAGAPPRRARVRTAAFALACGRCKEGVCGPGADRVLAPALRHLADDPDPQVRSRAVELAGKSVHTEPRALAALRAARADDPSPAVRPFGRRRAGTCRAGSSTGGRPRVRLSRTGGRRVAGA</sequence>
<name>A0A9W6PBN6_9ACTN</name>
<evidence type="ECO:0000256" key="1">
    <source>
        <dbReference type="SAM" id="MobiDB-lite"/>
    </source>
</evidence>
<comment type="caution">
    <text evidence="2">The sequence shown here is derived from an EMBL/GenBank/DDBJ whole genome shotgun (WGS) entry which is preliminary data.</text>
</comment>
<evidence type="ECO:0000313" key="2">
    <source>
        <dbReference type="EMBL" id="GLW52161.1"/>
    </source>
</evidence>
<dbReference type="InterPro" id="IPR011989">
    <property type="entry name" value="ARM-like"/>
</dbReference>